<keyword evidence="1" id="KW-0472">Membrane</keyword>
<accession>A0A699V9T8</accession>
<dbReference type="EMBL" id="BKCJ011408415">
    <property type="protein sequence ID" value="GFD30883.1"/>
    <property type="molecule type" value="Genomic_DNA"/>
</dbReference>
<evidence type="ECO:0000256" key="1">
    <source>
        <dbReference type="SAM" id="Phobius"/>
    </source>
</evidence>
<protein>
    <submittedName>
        <fullName evidence="2">Uncharacterized protein</fullName>
    </submittedName>
</protein>
<proteinExistence type="predicted"/>
<feature type="non-terminal residue" evidence="2">
    <location>
        <position position="65"/>
    </location>
</feature>
<evidence type="ECO:0000313" key="2">
    <source>
        <dbReference type="EMBL" id="GFD30883.1"/>
    </source>
</evidence>
<dbReference type="AlphaFoldDB" id="A0A699V9T8"/>
<keyword evidence="1" id="KW-1133">Transmembrane helix</keyword>
<feature type="transmembrane region" description="Helical" evidence="1">
    <location>
        <begin position="38"/>
        <end position="62"/>
    </location>
</feature>
<sequence length="65" mass="6997">MFEAASTNGFVCLYSEKLSSNDFNLSLKRNTKSNVGRFYRTSLGIGVGGIGGWLAVVMVVMMDGV</sequence>
<gene>
    <name evidence="2" type="ORF">Tci_902852</name>
</gene>
<keyword evidence="1" id="KW-0812">Transmembrane</keyword>
<reference evidence="2" key="1">
    <citation type="journal article" date="2019" name="Sci. Rep.">
        <title>Draft genome of Tanacetum cinerariifolium, the natural source of mosquito coil.</title>
        <authorList>
            <person name="Yamashiro T."/>
            <person name="Shiraishi A."/>
            <person name="Satake H."/>
            <person name="Nakayama K."/>
        </authorList>
    </citation>
    <scope>NUCLEOTIDE SEQUENCE</scope>
</reference>
<organism evidence="2">
    <name type="scientific">Tanacetum cinerariifolium</name>
    <name type="common">Dalmatian daisy</name>
    <name type="synonym">Chrysanthemum cinerariifolium</name>
    <dbReference type="NCBI Taxonomy" id="118510"/>
    <lineage>
        <taxon>Eukaryota</taxon>
        <taxon>Viridiplantae</taxon>
        <taxon>Streptophyta</taxon>
        <taxon>Embryophyta</taxon>
        <taxon>Tracheophyta</taxon>
        <taxon>Spermatophyta</taxon>
        <taxon>Magnoliopsida</taxon>
        <taxon>eudicotyledons</taxon>
        <taxon>Gunneridae</taxon>
        <taxon>Pentapetalae</taxon>
        <taxon>asterids</taxon>
        <taxon>campanulids</taxon>
        <taxon>Asterales</taxon>
        <taxon>Asteraceae</taxon>
        <taxon>Asteroideae</taxon>
        <taxon>Anthemideae</taxon>
        <taxon>Anthemidinae</taxon>
        <taxon>Tanacetum</taxon>
    </lineage>
</organism>
<name>A0A699V9T8_TANCI</name>
<comment type="caution">
    <text evidence="2">The sequence shown here is derived from an EMBL/GenBank/DDBJ whole genome shotgun (WGS) entry which is preliminary data.</text>
</comment>